<proteinExistence type="predicted"/>
<dbReference type="HOGENOM" id="CLU_3056097_0_0_1"/>
<protein>
    <submittedName>
        <fullName evidence="1">Uncharacterized protein</fullName>
    </submittedName>
</protein>
<evidence type="ECO:0000313" key="1">
    <source>
        <dbReference type="EMBL" id="KIK31217.1"/>
    </source>
</evidence>
<sequence length="54" mass="6508">MTTRHFHIIVLLSTYGTRQDFFLDLEDSLLYATTIPHPYTFRVFFCTRVFKLPH</sequence>
<gene>
    <name evidence="1" type="ORF">PISMIDRAFT_670224</name>
</gene>
<name>A0A0D0AAB1_9AGAM</name>
<reference evidence="1 2" key="1">
    <citation type="submission" date="2014-04" db="EMBL/GenBank/DDBJ databases">
        <authorList>
            <consortium name="DOE Joint Genome Institute"/>
            <person name="Kuo A."/>
            <person name="Kohler A."/>
            <person name="Costa M.D."/>
            <person name="Nagy L.G."/>
            <person name="Floudas D."/>
            <person name="Copeland A."/>
            <person name="Barry K.W."/>
            <person name="Cichocki N."/>
            <person name="Veneault-Fourrey C."/>
            <person name="LaButti K."/>
            <person name="Lindquist E.A."/>
            <person name="Lipzen A."/>
            <person name="Lundell T."/>
            <person name="Morin E."/>
            <person name="Murat C."/>
            <person name="Sun H."/>
            <person name="Tunlid A."/>
            <person name="Henrissat B."/>
            <person name="Grigoriev I.V."/>
            <person name="Hibbett D.S."/>
            <person name="Martin F."/>
            <person name="Nordberg H.P."/>
            <person name="Cantor M.N."/>
            <person name="Hua S.X."/>
        </authorList>
    </citation>
    <scope>NUCLEOTIDE SEQUENCE [LARGE SCALE GENOMIC DNA]</scope>
    <source>
        <strain evidence="1 2">441</strain>
    </source>
</reference>
<feature type="non-terminal residue" evidence="1">
    <location>
        <position position="54"/>
    </location>
</feature>
<dbReference type="Proteomes" id="UP000054018">
    <property type="component" value="Unassembled WGS sequence"/>
</dbReference>
<accession>A0A0D0AAB1</accession>
<organism evidence="1 2">
    <name type="scientific">Pisolithus microcarpus 441</name>
    <dbReference type="NCBI Taxonomy" id="765257"/>
    <lineage>
        <taxon>Eukaryota</taxon>
        <taxon>Fungi</taxon>
        <taxon>Dikarya</taxon>
        <taxon>Basidiomycota</taxon>
        <taxon>Agaricomycotina</taxon>
        <taxon>Agaricomycetes</taxon>
        <taxon>Agaricomycetidae</taxon>
        <taxon>Boletales</taxon>
        <taxon>Sclerodermatineae</taxon>
        <taxon>Pisolithaceae</taxon>
        <taxon>Pisolithus</taxon>
    </lineage>
</organism>
<dbReference type="AlphaFoldDB" id="A0A0D0AAB1"/>
<dbReference type="EMBL" id="KN833685">
    <property type="protein sequence ID" value="KIK31217.1"/>
    <property type="molecule type" value="Genomic_DNA"/>
</dbReference>
<reference evidence="2" key="2">
    <citation type="submission" date="2015-01" db="EMBL/GenBank/DDBJ databases">
        <title>Evolutionary Origins and Diversification of the Mycorrhizal Mutualists.</title>
        <authorList>
            <consortium name="DOE Joint Genome Institute"/>
            <consortium name="Mycorrhizal Genomics Consortium"/>
            <person name="Kohler A."/>
            <person name="Kuo A."/>
            <person name="Nagy L.G."/>
            <person name="Floudas D."/>
            <person name="Copeland A."/>
            <person name="Barry K.W."/>
            <person name="Cichocki N."/>
            <person name="Veneault-Fourrey C."/>
            <person name="LaButti K."/>
            <person name="Lindquist E.A."/>
            <person name="Lipzen A."/>
            <person name="Lundell T."/>
            <person name="Morin E."/>
            <person name="Murat C."/>
            <person name="Riley R."/>
            <person name="Ohm R."/>
            <person name="Sun H."/>
            <person name="Tunlid A."/>
            <person name="Henrissat B."/>
            <person name="Grigoriev I.V."/>
            <person name="Hibbett D.S."/>
            <person name="Martin F."/>
        </authorList>
    </citation>
    <scope>NUCLEOTIDE SEQUENCE [LARGE SCALE GENOMIC DNA]</scope>
    <source>
        <strain evidence="2">441</strain>
    </source>
</reference>
<keyword evidence="2" id="KW-1185">Reference proteome</keyword>
<evidence type="ECO:0000313" key="2">
    <source>
        <dbReference type="Proteomes" id="UP000054018"/>
    </source>
</evidence>